<sequence length="168" mass="18002">MAVVGARQRVGGASVDRAVGPAGVPMAREDTEPSTPSGRGHAVLMTLARSLPDDATEWWVLLGALALYVLGRWFFAWRQARREGDARPARAAFAEEDDADAVGAASTGGFRSYQQFLGFVAGSFLVALTAALTDGRLRVTLLWTVVPPVVVALAYLDFRQVRRARSGV</sequence>
<feature type="transmembrane region" description="Helical" evidence="2">
    <location>
        <begin position="139"/>
        <end position="156"/>
    </location>
</feature>
<keyword evidence="2" id="KW-0812">Transmembrane</keyword>
<keyword evidence="2" id="KW-1133">Transmembrane helix</keyword>
<protein>
    <submittedName>
        <fullName evidence="3">Uncharacterized protein</fullName>
    </submittedName>
</protein>
<name>A0ABP6TX86_9ACTN</name>
<accession>A0ABP6TX86</accession>
<feature type="transmembrane region" description="Helical" evidence="2">
    <location>
        <begin position="58"/>
        <end position="77"/>
    </location>
</feature>
<feature type="region of interest" description="Disordered" evidence="1">
    <location>
        <begin position="16"/>
        <end position="39"/>
    </location>
</feature>
<keyword evidence="4" id="KW-1185">Reference proteome</keyword>
<proteinExistence type="predicted"/>
<evidence type="ECO:0000256" key="1">
    <source>
        <dbReference type="SAM" id="MobiDB-lite"/>
    </source>
</evidence>
<evidence type="ECO:0000256" key="2">
    <source>
        <dbReference type="SAM" id="Phobius"/>
    </source>
</evidence>
<feature type="transmembrane region" description="Helical" evidence="2">
    <location>
        <begin position="116"/>
        <end position="133"/>
    </location>
</feature>
<dbReference type="EMBL" id="BAAAXF010000045">
    <property type="protein sequence ID" value="GAA3499370.1"/>
    <property type="molecule type" value="Genomic_DNA"/>
</dbReference>
<gene>
    <name evidence="3" type="ORF">GCM10019016_064740</name>
</gene>
<organism evidence="3 4">
    <name type="scientific">Streptomyces prasinosporus</name>
    <dbReference type="NCBI Taxonomy" id="68256"/>
    <lineage>
        <taxon>Bacteria</taxon>
        <taxon>Bacillati</taxon>
        <taxon>Actinomycetota</taxon>
        <taxon>Actinomycetes</taxon>
        <taxon>Kitasatosporales</taxon>
        <taxon>Streptomycetaceae</taxon>
        <taxon>Streptomyces</taxon>
        <taxon>Streptomyces albogriseolus group</taxon>
    </lineage>
</organism>
<dbReference type="Proteomes" id="UP001501455">
    <property type="component" value="Unassembled WGS sequence"/>
</dbReference>
<comment type="caution">
    <text evidence="3">The sequence shown here is derived from an EMBL/GenBank/DDBJ whole genome shotgun (WGS) entry which is preliminary data.</text>
</comment>
<keyword evidence="2" id="KW-0472">Membrane</keyword>
<evidence type="ECO:0000313" key="4">
    <source>
        <dbReference type="Proteomes" id="UP001501455"/>
    </source>
</evidence>
<evidence type="ECO:0000313" key="3">
    <source>
        <dbReference type="EMBL" id="GAA3499370.1"/>
    </source>
</evidence>
<reference evidence="4" key="1">
    <citation type="journal article" date="2019" name="Int. J. Syst. Evol. Microbiol.">
        <title>The Global Catalogue of Microorganisms (GCM) 10K type strain sequencing project: providing services to taxonomists for standard genome sequencing and annotation.</title>
        <authorList>
            <consortium name="The Broad Institute Genomics Platform"/>
            <consortium name="The Broad Institute Genome Sequencing Center for Infectious Disease"/>
            <person name="Wu L."/>
            <person name="Ma J."/>
        </authorList>
    </citation>
    <scope>NUCLEOTIDE SEQUENCE [LARGE SCALE GENOMIC DNA]</scope>
    <source>
        <strain evidence="4">JCM 4816</strain>
    </source>
</reference>